<feature type="transmembrane region" description="Helical" evidence="8">
    <location>
        <begin position="364"/>
        <end position="385"/>
    </location>
</feature>
<gene>
    <name evidence="10" type="ORF">UA74_22855</name>
</gene>
<dbReference type="SUPFAM" id="SSF103473">
    <property type="entry name" value="MFS general substrate transporter"/>
    <property type="match status" value="1"/>
</dbReference>
<protein>
    <submittedName>
        <fullName evidence="10">MFS transporter, sugar porter family</fullName>
    </submittedName>
</protein>
<sequence>MAQGFSREPGTEGPLSGISPEGHRKVWRWGFMIAIGGFLFGYDTGVVSGALLFIRQEFELSSFEQGSVVSVLLIGAIVGALVAGRTADRLGRRMTLGLEGVIFVIGTVIATFAVDYEMLLAARLVLGLAVGAASATVPIYLSEVSPAEIRGRILSLNQVMITTGILTSYLVDLAFSSTENWRAMFGTGLVPAVALVLAAILLPESPQWLIRRGRADKARKLIISIADEEAADRLVERVEHRDQAEEHPEGTQTRHGWRLLLDASVRPALLVGLTLAAVQQFGGINTIIYYAPTIIEQTGLTASNSIFYSVFIGLINFLMTLVALRLIDRTGRRVLLLVSLGVMFVSLVLLGLSFALGLSPVLSLVFMVLYIAAFACGMGPVFWVLIGEVFPPSVRAVGSSASTMVNWLSNFIVGLSFLPLVDAIGQGQAFWIFAVICALGFWFVARRVPETAGREFDEVDAALRTRFKRGRQAEDQD</sequence>
<feature type="transmembrane region" description="Helical" evidence="8">
    <location>
        <begin position="29"/>
        <end position="54"/>
    </location>
</feature>
<dbReference type="AlphaFoldDB" id="A0AAC9LHT4"/>
<feature type="transmembrane region" description="Helical" evidence="8">
    <location>
        <begin position="268"/>
        <end position="291"/>
    </location>
</feature>
<dbReference type="NCBIfam" id="TIGR00879">
    <property type="entry name" value="SP"/>
    <property type="match status" value="1"/>
</dbReference>
<keyword evidence="5 8" id="KW-1133">Transmembrane helix</keyword>
<organism evidence="10 11">
    <name type="scientific">Actinoalloteichus fjordicus</name>
    <dbReference type="NCBI Taxonomy" id="1612552"/>
    <lineage>
        <taxon>Bacteria</taxon>
        <taxon>Bacillati</taxon>
        <taxon>Actinomycetota</taxon>
        <taxon>Actinomycetes</taxon>
        <taxon>Pseudonocardiales</taxon>
        <taxon>Pseudonocardiaceae</taxon>
        <taxon>Actinoalloteichus</taxon>
    </lineage>
</organism>
<dbReference type="PROSITE" id="PS00217">
    <property type="entry name" value="SUGAR_TRANSPORT_2"/>
    <property type="match status" value="1"/>
</dbReference>
<dbReference type="InterPro" id="IPR005828">
    <property type="entry name" value="MFS_sugar_transport-like"/>
</dbReference>
<feature type="transmembrane region" description="Helical" evidence="8">
    <location>
        <begin position="66"/>
        <end position="84"/>
    </location>
</feature>
<comment type="similarity">
    <text evidence="2 7">Belongs to the major facilitator superfamily. Sugar transporter (TC 2.A.1.1) family.</text>
</comment>
<keyword evidence="11" id="KW-1185">Reference proteome</keyword>
<dbReference type="PANTHER" id="PTHR48020">
    <property type="entry name" value="PROTON MYO-INOSITOL COTRANSPORTER"/>
    <property type="match status" value="1"/>
</dbReference>
<feature type="transmembrane region" description="Helical" evidence="8">
    <location>
        <begin position="120"/>
        <end position="141"/>
    </location>
</feature>
<evidence type="ECO:0000256" key="3">
    <source>
        <dbReference type="ARBA" id="ARBA00022448"/>
    </source>
</evidence>
<evidence type="ECO:0000256" key="8">
    <source>
        <dbReference type="SAM" id="Phobius"/>
    </source>
</evidence>
<feature type="transmembrane region" description="Helical" evidence="8">
    <location>
        <begin position="153"/>
        <end position="171"/>
    </location>
</feature>
<feature type="transmembrane region" description="Helical" evidence="8">
    <location>
        <begin position="427"/>
        <end position="445"/>
    </location>
</feature>
<dbReference type="Proteomes" id="UP000185511">
    <property type="component" value="Chromosome"/>
</dbReference>
<dbReference type="PROSITE" id="PS00216">
    <property type="entry name" value="SUGAR_TRANSPORT_1"/>
    <property type="match status" value="1"/>
</dbReference>
<evidence type="ECO:0000256" key="2">
    <source>
        <dbReference type="ARBA" id="ARBA00010992"/>
    </source>
</evidence>
<reference evidence="11" key="1">
    <citation type="submission" date="2016-06" db="EMBL/GenBank/DDBJ databases">
        <title>Complete genome sequence of Actinoalloteichus fjordicus DSM 46855 (=ADI127-17), type strain of the new species Actinoalloteichus fjordicus.</title>
        <authorList>
            <person name="Ruckert C."/>
            <person name="Nouioui I."/>
            <person name="Willmese J."/>
            <person name="van Wezel G."/>
            <person name="Klenk H.-P."/>
            <person name="Kalinowski J."/>
            <person name="Zotchev S.B."/>
        </authorList>
    </citation>
    <scope>NUCLEOTIDE SEQUENCE [LARGE SCALE GENOMIC DNA]</scope>
    <source>
        <strain evidence="11">ADI127-7</strain>
    </source>
</reference>
<proteinExistence type="inferred from homology"/>
<name>A0AAC9LHT4_9PSEU</name>
<dbReference type="InterPro" id="IPR050814">
    <property type="entry name" value="Myo-inositol_Transporter"/>
</dbReference>
<feature type="domain" description="Major facilitator superfamily (MFS) profile" evidence="9">
    <location>
        <begin position="29"/>
        <end position="452"/>
    </location>
</feature>
<feature type="transmembrane region" description="Helical" evidence="8">
    <location>
        <begin position="183"/>
        <end position="202"/>
    </location>
</feature>
<accession>A0AAC9LHT4</accession>
<evidence type="ECO:0000256" key="6">
    <source>
        <dbReference type="ARBA" id="ARBA00023136"/>
    </source>
</evidence>
<evidence type="ECO:0000313" key="10">
    <source>
        <dbReference type="EMBL" id="APU16589.1"/>
    </source>
</evidence>
<keyword evidence="3 7" id="KW-0813">Transport</keyword>
<feature type="transmembrane region" description="Helical" evidence="8">
    <location>
        <begin position="334"/>
        <end position="358"/>
    </location>
</feature>
<keyword evidence="4 8" id="KW-0812">Transmembrane</keyword>
<evidence type="ECO:0000256" key="4">
    <source>
        <dbReference type="ARBA" id="ARBA00022692"/>
    </source>
</evidence>
<dbReference type="InterPro" id="IPR005829">
    <property type="entry name" value="Sugar_transporter_CS"/>
</dbReference>
<dbReference type="PROSITE" id="PS50850">
    <property type="entry name" value="MFS"/>
    <property type="match status" value="1"/>
</dbReference>
<evidence type="ECO:0000259" key="9">
    <source>
        <dbReference type="PROSITE" id="PS50850"/>
    </source>
</evidence>
<dbReference type="GO" id="GO:0022857">
    <property type="term" value="F:transmembrane transporter activity"/>
    <property type="evidence" value="ECO:0007669"/>
    <property type="project" value="InterPro"/>
</dbReference>
<dbReference type="FunFam" id="1.20.1250.20:FF:000073">
    <property type="entry name" value="MFS myo-inositol transporter, putative"/>
    <property type="match status" value="1"/>
</dbReference>
<evidence type="ECO:0000256" key="7">
    <source>
        <dbReference type="RuleBase" id="RU003346"/>
    </source>
</evidence>
<evidence type="ECO:0000256" key="5">
    <source>
        <dbReference type="ARBA" id="ARBA00022989"/>
    </source>
</evidence>
<evidence type="ECO:0000256" key="1">
    <source>
        <dbReference type="ARBA" id="ARBA00004651"/>
    </source>
</evidence>
<dbReference type="PRINTS" id="PR00171">
    <property type="entry name" value="SUGRTRNSPORT"/>
</dbReference>
<dbReference type="InterPro" id="IPR003663">
    <property type="entry name" value="Sugar/inositol_transpt"/>
</dbReference>
<dbReference type="PANTHER" id="PTHR48020:SF12">
    <property type="entry name" value="PROTON MYO-INOSITOL COTRANSPORTER"/>
    <property type="match status" value="1"/>
</dbReference>
<feature type="transmembrane region" description="Helical" evidence="8">
    <location>
        <begin position="397"/>
        <end position="421"/>
    </location>
</feature>
<dbReference type="EMBL" id="CP016076">
    <property type="protein sequence ID" value="APU16589.1"/>
    <property type="molecule type" value="Genomic_DNA"/>
</dbReference>
<comment type="subcellular location">
    <subcellularLocation>
        <location evidence="1">Cell membrane</location>
        <topology evidence="1">Multi-pass membrane protein</topology>
    </subcellularLocation>
</comment>
<keyword evidence="6 8" id="KW-0472">Membrane</keyword>
<dbReference type="Gene3D" id="1.20.1250.20">
    <property type="entry name" value="MFS general substrate transporter like domains"/>
    <property type="match status" value="1"/>
</dbReference>
<dbReference type="RefSeq" id="WP_075765461.1">
    <property type="nucleotide sequence ID" value="NZ_CP016076.1"/>
</dbReference>
<dbReference type="InterPro" id="IPR020846">
    <property type="entry name" value="MFS_dom"/>
</dbReference>
<dbReference type="GO" id="GO:0005886">
    <property type="term" value="C:plasma membrane"/>
    <property type="evidence" value="ECO:0007669"/>
    <property type="project" value="UniProtKB-SubCell"/>
</dbReference>
<dbReference type="InterPro" id="IPR036259">
    <property type="entry name" value="MFS_trans_sf"/>
</dbReference>
<evidence type="ECO:0000313" key="11">
    <source>
        <dbReference type="Proteomes" id="UP000185511"/>
    </source>
</evidence>
<feature type="transmembrane region" description="Helical" evidence="8">
    <location>
        <begin position="96"/>
        <end position="114"/>
    </location>
</feature>
<dbReference type="Pfam" id="PF00083">
    <property type="entry name" value="Sugar_tr"/>
    <property type="match status" value="1"/>
</dbReference>
<feature type="transmembrane region" description="Helical" evidence="8">
    <location>
        <begin position="306"/>
        <end position="327"/>
    </location>
</feature>
<dbReference type="KEGG" id="acad:UA74_22855"/>